<proteinExistence type="predicted"/>
<dbReference type="AlphaFoldDB" id="A0A1H6XZ09"/>
<feature type="compositionally biased region" description="Low complexity" evidence="1">
    <location>
        <begin position="347"/>
        <end position="360"/>
    </location>
</feature>
<keyword evidence="3" id="KW-0238">DNA-binding</keyword>
<protein>
    <submittedName>
        <fullName evidence="3">Winged helix-turn-helix DNA-binding</fullName>
    </submittedName>
</protein>
<dbReference type="RefSeq" id="WP_089673727.1">
    <property type="nucleotide sequence ID" value="NZ_CP024845.1"/>
</dbReference>
<organism evidence="3 4">
    <name type="scientific">Halohasta litchfieldiae</name>
    <dbReference type="NCBI Taxonomy" id="1073996"/>
    <lineage>
        <taxon>Archaea</taxon>
        <taxon>Methanobacteriati</taxon>
        <taxon>Methanobacteriota</taxon>
        <taxon>Stenosarchaea group</taxon>
        <taxon>Halobacteria</taxon>
        <taxon>Halobacteriales</taxon>
        <taxon>Haloferacaceae</taxon>
        <taxon>Halohasta</taxon>
    </lineage>
</organism>
<feature type="region of interest" description="Disordered" evidence="1">
    <location>
        <begin position="126"/>
        <end position="146"/>
    </location>
</feature>
<evidence type="ECO:0000313" key="3">
    <source>
        <dbReference type="EMBL" id="SEJ29795.1"/>
    </source>
</evidence>
<feature type="region of interest" description="Disordered" evidence="1">
    <location>
        <begin position="411"/>
        <end position="439"/>
    </location>
</feature>
<feature type="region of interest" description="Disordered" evidence="1">
    <location>
        <begin position="324"/>
        <end position="360"/>
    </location>
</feature>
<reference evidence="3 4" key="1">
    <citation type="submission" date="2016-10" db="EMBL/GenBank/DDBJ databases">
        <authorList>
            <person name="de Groot N.N."/>
        </authorList>
    </citation>
    <scope>NUCLEOTIDE SEQUENCE [LARGE SCALE GENOMIC DNA]</scope>
    <source>
        <strain evidence="3 4">DSM 22187</strain>
    </source>
</reference>
<dbReference type="Proteomes" id="UP000198888">
    <property type="component" value="Unassembled WGS sequence"/>
</dbReference>
<dbReference type="OrthoDB" id="342415at2157"/>
<sequence>MPKDTDSVIFSETERKILELALQNPELSNTEIAEQTGMRITLVRDTRAEYEDDVELAEGVAESDAGSAADSVTVEAAELSETQQAILETAANDPTMMNADIAAETGARIALVRDTLDQYGDAVDTAAESGADADEDEGDEDTVSEPNDTQAAILDLASENPDMTNADIAEQTGARITLVRDTLNEFDGTSGAVDPNTDAASGSAAVDADGFSEIKLEILEVALENPDLTNGEIADRTGARITLVRDTIADYQSDDEESTDTDTESDSGSDEIPSAIDTEAFSETQIEILKTALANPELTNGELAAQTGTRLTLVRDTIHEHEYDDKPWDKDLDEEPVDDSEDETESETTSTTETIEMPETTASDLLSDIQREILETALENPDLTNGEIADQTGTRLTLVRDTRATYEKAVDLAEDSEEATDTGASASQTETASEPTAKQRTILDAVAADPEQTNGEIADQTGARITLVRDTREQYGDHDLAGEIESTESEGTDAAESGDAATPAAEAGGGNGGLMVGILIVLLLAIGVAAGLGVI</sequence>
<keyword evidence="4" id="KW-1185">Reference proteome</keyword>
<feature type="compositionally biased region" description="Acidic residues" evidence="1">
    <location>
        <begin position="252"/>
        <end position="269"/>
    </location>
</feature>
<dbReference type="GO" id="GO:0003677">
    <property type="term" value="F:DNA binding"/>
    <property type="evidence" value="ECO:0007669"/>
    <property type="project" value="UniProtKB-KW"/>
</dbReference>
<evidence type="ECO:0000313" key="4">
    <source>
        <dbReference type="Proteomes" id="UP000198888"/>
    </source>
</evidence>
<feature type="region of interest" description="Disordered" evidence="1">
    <location>
        <begin position="474"/>
        <end position="504"/>
    </location>
</feature>
<accession>A0A1H6XZ09</accession>
<keyword evidence="2" id="KW-0472">Membrane</keyword>
<name>A0A1H6XZ09_9EURY</name>
<evidence type="ECO:0000256" key="2">
    <source>
        <dbReference type="SAM" id="Phobius"/>
    </source>
</evidence>
<feature type="compositionally biased region" description="Polar residues" evidence="1">
    <location>
        <begin position="422"/>
        <end position="439"/>
    </location>
</feature>
<accession>A0A2H4PXN9</accession>
<dbReference type="EMBL" id="FNYR01000042">
    <property type="protein sequence ID" value="SEJ29795.1"/>
    <property type="molecule type" value="Genomic_DNA"/>
</dbReference>
<dbReference type="KEGG" id="hae:halTADL_0044"/>
<feature type="compositionally biased region" description="Acidic residues" evidence="1">
    <location>
        <begin position="131"/>
        <end position="143"/>
    </location>
</feature>
<evidence type="ECO:0000256" key="1">
    <source>
        <dbReference type="SAM" id="MobiDB-lite"/>
    </source>
</evidence>
<feature type="compositionally biased region" description="Low complexity" evidence="1">
    <location>
        <begin position="494"/>
        <end position="504"/>
    </location>
</feature>
<gene>
    <name evidence="3" type="ORF">SAMN05444271_1423</name>
</gene>
<feature type="region of interest" description="Disordered" evidence="1">
    <location>
        <begin position="250"/>
        <end position="279"/>
    </location>
</feature>
<feature type="transmembrane region" description="Helical" evidence="2">
    <location>
        <begin position="512"/>
        <end position="534"/>
    </location>
</feature>
<dbReference type="Pfam" id="PF13412">
    <property type="entry name" value="HTH_24"/>
    <property type="match status" value="1"/>
</dbReference>
<keyword evidence="2" id="KW-1133">Transmembrane helix</keyword>
<keyword evidence="2" id="KW-0812">Transmembrane</keyword>
<feature type="compositionally biased region" description="Acidic residues" evidence="1">
    <location>
        <begin position="331"/>
        <end position="346"/>
    </location>
</feature>
<dbReference type="GeneID" id="35000881"/>